<protein>
    <submittedName>
        <fullName evidence="1">HyaD/HybD family hydrogenase maturation endopeptidase</fullName>
    </submittedName>
</protein>
<dbReference type="EMBL" id="JBHUHX010000007">
    <property type="protein sequence ID" value="MFD2110953.1"/>
    <property type="molecule type" value="Genomic_DNA"/>
</dbReference>
<dbReference type="Pfam" id="PF01750">
    <property type="entry name" value="HycI"/>
    <property type="match status" value="1"/>
</dbReference>
<dbReference type="Gene3D" id="3.40.50.1450">
    <property type="entry name" value="HybD-like"/>
    <property type="match status" value="1"/>
</dbReference>
<evidence type="ECO:0000313" key="1">
    <source>
        <dbReference type="EMBL" id="MFD2110953.1"/>
    </source>
</evidence>
<keyword evidence="2" id="KW-1185">Reference proteome</keyword>
<organism evidence="1 2">
    <name type="scientific">Thiorhodococcus fuscus</name>
    <dbReference type="NCBI Taxonomy" id="527200"/>
    <lineage>
        <taxon>Bacteria</taxon>
        <taxon>Pseudomonadati</taxon>
        <taxon>Pseudomonadota</taxon>
        <taxon>Gammaproteobacteria</taxon>
        <taxon>Chromatiales</taxon>
        <taxon>Chromatiaceae</taxon>
        <taxon>Thiorhodococcus</taxon>
    </lineage>
</organism>
<gene>
    <name evidence="1" type="ORF">ACFSJC_03750</name>
</gene>
<accession>A0ABW4Y8A5</accession>
<dbReference type="RefSeq" id="WP_386023425.1">
    <property type="nucleotide sequence ID" value="NZ_JBHUHX010000007.1"/>
</dbReference>
<dbReference type="InterPro" id="IPR000671">
    <property type="entry name" value="Peptidase_A31"/>
</dbReference>
<dbReference type="PANTHER" id="PTHR30302:SF4">
    <property type="entry name" value="HYDROGENASE 3 MATURATION PROTEASE"/>
    <property type="match status" value="1"/>
</dbReference>
<dbReference type="Proteomes" id="UP001597337">
    <property type="component" value="Unassembled WGS sequence"/>
</dbReference>
<dbReference type="CDD" id="cd06062">
    <property type="entry name" value="H2MP_MemB-H2up"/>
    <property type="match status" value="1"/>
</dbReference>
<comment type="caution">
    <text evidence="1">The sequence shown here is derived from an EMBL/GenBank/DDBJ whole genome shotgun (WGS) entry which is preliminary data.</text>
</comment>
<reference evidence="2" key="1">
    <citation type="journal article" date="2019" name="Int. J. Syst. Evol. Microbiol.">
        <title>The Global Catalogue of Microorganisms (GCM) 10K type strain sequencing project: providing services to taxonomists for standard genome sequencing and annotation.</title>
        <authorList>
            <consortium name="The Broad Institute Genomics Platform"/>
            <consortium name="The Broad Institute Genome Sequencing Center for Infectious Disease"/>
            <person name="Wu L."/>
            <person name="Ma J."/>
        </authorList>
    </citation>
    <scope>NUCLEOTIDE SEQUENCE [LARGE SCALE GENOMIC DNA]</scope>
    <source>
        <strain evidence="2">KACC 12597</strain>
    </source>
</reference>
<dbReference type="InterPro" id="IPR023430">
    <property type="entry name" value="Pept_HybD-like_dom_sf"/>
</dbReference>
<evidence type="ECO:0000313" key="2">
    <source>
        <dbReference type="Proteomes" id="UP001597337"/>
    </source>
</evidence>
<name>A0ABW4Y8A5_9GAMM</name>
<dbReference type="SUPFAM" id="SSF53163">
    <property type="entry name" value="HybD-like"/>
    <property type="match status" value="1"/>
</dbReference>
<sequence>MKPRTLVLGLGNVLMTDEAVGAEVIRRLASDPTLDPSITCIDGGTLSFTLAAPIGDCQRLIVVDAAKLGETPGGVRVFEDAEMDRQLRSNAKSVHEVSLSDLMDMARLTDSLPGRRALIGIEPEFIGWGESLTPAVEAAVPIAIQRIHDLLARWDSE</sequence>
<dbReference type="PRINTS" id="PR00446">
    <property type="entry name" value="HYDRGNUPTAKE"/>
</dbReference>
<proteinExistence type="predicted"/>
<dbReference type="NCBIfam" id="TIGR00072">
    <property type="entry name" value="hydrog_prot"/>
    <property type="match status" value="1"/>
</dbReference>
<dbReference type="PANTHER" id="PTHR30302">
    <property type="entry name" value="HYDROGENASE 1 MATURATION PROTEASE"/>
    <property type="match status" value="1"/>
</dbReference>